<evidence type="ECO:0000313" key="6">
    <source>
        <dbReference type="Proteomes" id="UP000694850"/>
    </source>
</evidence>
<dbReference type="PRINTS" id="PR00080">
    <property type="entry name" value="SDRFAMILY"/>
</dbReference>
<keyword evidence="2" id="KW-0560">Oxidoreductase</keyword>
<protein>
    <submittedName>
        <fullName evidence="7">Epidermal retinol dehydrogenase 2</fullName>
    </submittedName>
</protein>
<gene>
    <name evidence="7" type="primary">SDR16C5</name>
</gene>
<comment type="similarity">
    <text evidence="1 4">Belongs to the short-chain dehydrogenases/reductases (SDR) family.</text>
</comment>
<keyword evidence="3" id="KW-0520">NAD</keyword>
<evidence type="ECO:0000256" key="2">
    <source>
        <dbReference type="ARBA" id="ARBA00023002"/>
    </source>
</evidence>
<dbReference type="RefSeq" id="XP_007937692.1">
    <property type="nucleotide sequence ID" value="XM_007939501.1"/>
</dbReference>
<dbReference type="GeneID" id="103195871"/>
<dbReference type="PANTHER" id="PTHR24322:SF341">
    <property type="entry name" value="SHORT-CHAIN DEHYDROGENASE_REDUCTASE FAMILY 16C MEMBER 6"/>
    <property type="match status" value="1"/>
</dbReference>
<dbReference type="Gene3D" id="3.40.50.720">
    <property type="entry name" value="NAD(P)-binding Rossmann-like Domain"/>
    <property type="match status" value="1"/>
</dbReference>
<dbReference type="SUPFAM" id="SSF51735">
    <property type="entry name" value="NAD(P)-binding Rossmann-fold domains"/>
    <property type="match status" value="1"/>
</dbReference>
<dbReference type="FunFam" id="3.40.50.720:FF:000202">
    <property type="entry name" value="Short-chain dehydrogenase/reductase family 16C member 6"/>
    <property type="match status" value="1"/>
</dbReference>
<dbReference type="CDD" id="cd05339">
    <property type="entry name" value="17beta-HSDXI-like_SDR_c"/>
    <property type="match status" value="1"/>
</dbReference>
<dbReference type="CTD" id="195814"/>
<accession>A0A8B6ZRF7</accession>
<dbReference type="GO" id="GO:0005811">
    <property type="term" value="C:lipid droplet"/>
    <property type="evidence" value="ECO:0007669"/>
    <property type="project" value="TreeGrafter"/>
</dbReference>
<name>A0A8B6ZRF7_ORYAF</name>
<evidence type="ECO:0000256" key="1">
    <source>
        <dbReference type="ARBA" id="ARBA00006484"/>
    </source>
</evidence>
<evidence type="ECO:0000313" key="7">
    <source>
        <dbReference type="RefSeq" id="XP_007937692.1"/>
    </source>
</evidence>
<sequence length="325" mass="36040">MDAILDTSIFLGKFLYFFLESLVYKIIPKRKKTVAGEIVLITGAGSGLGRQLAIQFAGLGAILVLWDINEEGNRETSRLVKENGGVKVFAYVCDCSDRQEVYSVAKQVKKEVGDVTILINNAGIVTGKQFLDIPDNMVEKSFLVNALSHFWTYKAFLPAMITANHGHLVCISSAAGLCGINRLSDYSATKFAACGTAESLFFELSLQRKSEVKTTIICPYLIKTTMFEGCETKYPFLLPILDVKFVAQKIVNAILEEELYVTFPKYLYVLQSMKLLLSTKMFLALALYLGVDTCTAALEERKTAEEIHTETEEIPKAQSSSVVMQ</sequence>
<reference evidence="7" key="1">
    <citation type="submission" date="2025-08" db="UniProtKB">
        <authorList>
            <consortium name="RefSeq"/>
        </authorList>
    </citation>
    <scope>IDENTIFICATION</scope>
</reference>
<evidence type="ECO:0000256" key="3">
    <source>
        <dbReference type="ARBA" id="ARBA00023027"/>
    </source>
</evidence>
<proteinExistence type="inferred from homology"/>
<organism evidence="6 7">
    <name type="scientific">Orycteropus afer afer</name>
    <dbReference type="NCBI Taxonomy" id="1230840"/>
    <lineage>
        <taxon>Eukaryota</taxon>
        <taxon>Metazoa</taxon>
        <taxon>Chordata</taxon>
        <taxon>Craniata</taxon>
        <taxon>Vertebrata</taxon>
        <taxon>Euteleostomi</taxon>
        <taxon>Mammalia</taxon>
        <taxon>Eutheria</taxon>
        <taxon>Afrotheria</taxon>
        <taxon>Tubulidentata</taxon>
        <taxon>Orycteropodidae</taxon>
        <taxon>Orycteropus</taxon>
    </lineage>
</organism>
<dbReference type="PRINTS" id="PR00081">
    <property type="entry name" value="GDHRDH"/>
</dbReference>
<evidence type="ECO:0000256" key="4">
    <source>
        <dbReference type="RuleBase" id="RU000363"/>
    </source>
</evidence>
<dbReference type="InterPro" id="IPR036291">
    <property type="entry name" value="NAD(P)-bd_dom_sf"/>
</dbReference>
<evidence type="ECO:0000256" key="5">
    <source>
        <dbReference type="SAM" id="MobiDB-lite"/>
    </source>
</evidence>
<feature type="region of interest" description="Disordered" evidence="5">
    <location>
        <begin position="306"/>
        <end position="325"/>
    </location>
</feature>
<dbReference type="OrthoDB" id="10253736at2759"/>
<dbReference type="GO" id="GO:0016616">
    <property type="term" value="F:oxidoreductase activity, acting on the CH-OH group of donors, NAD or NADP as acceptor"/>
    <property type="evidence" value="ECO:0007669"/>
    <property type="project" value="TreeGrafter"/>
</dbReference>
<keyword evidence="6" id="KW-1185">Reference proteome</keyword>
<dbReference type="AlphaFoldDB" id="A0A8B6ZRF7"/>
<dbReference type="InterPro" id="IPR002347">
    <property type="entry name" value="SDR_fam"/>
</dbReference>
<dbReference type="Pfam" id="PF00106">
    <property type="entry name" value="adh_short"/>
    <property type="match status" value="1"/>
</dbReference>
<dbReference type="PANTHER" id="PTHR24322">
    <property type="entry name" value="PKSB"/>
    <property type="match status" value="1"/>
</dbReference>
<dbReference type="Proteomes" id="UP000694850">
    <property type="component" value="Unplaced"/>
</dbReference>
<feature type="compositionally biased region" description="Basic and acidic residues" evidence="5">
    <location>
        <begin position="306"/>
        <end position="315"/>
    </location>
</feature>